<evidence type="ECO:0000313" key="11">
    <source>
        <dbReference type="Proteomes" id="UP000075883"/>
    </source>
</evidence>
<reference evidence="10" key="2">
    <citation type="submission" date="2020-05" db="UniProtKB">
        <authorList>
            <consortium name="EnsemblMetazoa"/>
        </authorList>
    </citation>
    <scope>IDENTIFICATION</scope>
    <source>
        <strain evidence="10">A-37</strain>
    </source>
</reference>
<dbReference type="InterPro" id="IPR036396">
    <property type="entry name" value="Cyt_P450_sf"/>
</dbReference>
<evidence type="ECO:0000313" key="10">
    <source>
        <dbReference type="EnsemblMetazoa" id="ACUA018667-PA"/>
    </source>
</evidence>
<dbReference type="PROSITE" id="PS00086">
    <property type="entry name" value="CYTOCHROME_P450"/>
    <property type="match status" value="1"/>
</dbReference>
<dbReference type="STRING" id="139723.A0A182MHV7"/>
<dbReference type="InterPro" id="IPR002401">
    <property type="entry name" value="Cyt_P450_E_grp-I"/>
</dbReference>
<keyword evidence="3 8" id="KW-0349">Heme</keyword>
<dbReference type="EMBL" id="AXCM01012394">
    <property type="status" value="NOT_ANNOTATED_CDS"/>
    <property type="molecule type" value="Genomic_DNA"/>
</dbReference>
<dbReference type="GO" id="GO:0004497">
    <property type="term" value="F:monooxygenase activity"/>
    <property type="evidence" value="ECO:0007669"/>
    <property type="project" value="UniProtKB-KW"/>
</dbReference>
<dbReference type="AlphaFoldDB" id="A0A182MHV7"/>
<dbReference type="PANTHER" id="PTHR24279">
    <property type="entry name" value="CYTOCHROME P450"/>
    <property type="match status" value="1"/>
</dbReference>
<evidence type="ECO:0000256" key="6">
    <source>
        <dbReference type="ARBA" id="ARBA00023004"/>
    </source>
</evidence>
<feature type="binding site" description="axial binding residue" evidence="8">
    <location>
        <position position="469"/>
    </location>
    <ligand>
        <name>heme</name>
        <dbReference type="ChEBI" id="CHEBI:30413"/>
    </ligand>
    <ligandPart>
        <name>Fe</name>
        <dbReference type="ChEBI" id="CHEBI:18248"/>
    </ligandPart>
</feature>
<reference evidence="11" key="1">
    <citation type="submission" date="2013-09" db="EMBL/GenBank/DDBJ databases">
        <title>The Genome Sequence of Anopheles culicifacies species A.</title>
        <authorList>
            <consortium name="The Broad Institute Genomics Platform"/>
            <person name="Neafsey D.E."/>
            <person name="Besansky N."/>
            <person name="Howell P."/>
            <person name="Walton C."/>
            <person name="Young S.K."/>
            <person name="Zeng Q."/>
            <person name="Gargeya S."/>
            <person name="Fitzgerald M."/>
            <person name="Haas B."/>
            <person name="Abouelleil A."/>
            <person name="Allen A.W."/>
            <person name="Alvarado L."/>
            <person name="Arachchi H.M."/>
            <person name="Berlin A.M."/>
            <person name="Chapman S.B."/>
            <person name="Gainer-Dewar J."/>
            <person name="Goldberg J."/>
            <person name="Griggs A."/>
            <person name="Gujja S."/>
            <person name="Hansen M."/>
            <person name="Howarth C."/>
            <person name="Imamovic A."/>
            <person name="Ireland A."/>
            <person name="Larimer J."/>
            <person name="McCowan C."/>
            <person name="Murphy C."/>
            <person name="Pearson M."/>
            <person name="Poon T.W."/>
            <person name="Priest M."/>
            <person name="Roberts A."/>
            <person name="Saif S."/>
            <person name="Shea T."/>
            <person name="Sisk P."/>
            <person name="Sykes S."/>
            <person name="Wortman J."/>
            <person name="Nusbaum C."/>
            <person name="Birren B."/>
        </authorList>
    </citation>
    <scope>NUCLEOTIDE SEQUENCE [LARGE SCALE GENOMIC DNA]</scope>
    <source>
        <strain evidence="11">A-37</strain>
    </source>
</reference>
<dbReference type="CDD" id="cd11054">
    <property type="entry name" value="CYP24A1-like"/>
    <property type="match status" value="1"/>
</dbReference>
<evidence type="ECO:0000256" key="1">
    <source>
        <dbReference type="ARBA" id="ARBA00001971"/>
    </source>
</evidence>
<dbReference type="PANTHER" id="PTHR24279:SF120">
    <property type="entry name" value="CYTOCHROME P450"/>
    <property type="match status" value="1"/>
</dbReference>
<dbReference type="FunFam" id="1.10.630.10:FF:000006">
    <property type="entry name" value="Cytochrome P450 302a1, mitochondrial"/>
    <property type="match status" value="1"/>
</dbReference>
<dbReference type="GO" id="GO:0016705">
    <property type="term" value="F:oxidoreductase activity, acting on paired donors, with incorporation or reduction of molecular oxygen"/>
    <property type="evidence" value="ECO:0007669"/>
    <property type="project" value="InterPro"/>
</dbReference>
<keyword evidence="7 9" id="KW-0503">Monooxygenase</keyword>
<evidence type="ECO:0000256" key="2">
    <source>
        <dbReference type="ARBA" id="ARBA00010617"/>
    </source>
</evidence>
<evidence type="ECO:0000256" key="7">
    <source>
        <dbReference type="ARBA" id="ARBA00023033"/>
    </source>
</evidence>
<comment type="cofactor">
    <cofactor evidence="1 8">
        <name>heme</name>
        <dbReference type="ChEBI" id="CHEBI:30413"/>
    </cofactor>
</comment>
<evidence type="ECO:0000256" key="3">
    <source>
        <dbReference type="ARBA" id="ARBA00022617"/>
    </source>
</evidence>
<accession>A0A182MHV7</accession>
<dbReference type="EnsemblMetazoa" id="ACUA018667-RA">
    <property type="protein sequence ID" value="ACUA018667-PA"/>
    <property type="gene ID" value="ACUA018667"/>
</dbReference>
<keyword evidence="4 8" id="KW-0479">Metal-binding</keyword>
<keyword evidence="6 8" id="KW-0408">Iron</keyword>
<dbReference type="InterPro" id="IPR050479">
    <property type="entry name" value="CYP11_CYP27_families"/>
</dbReference>
<dbReference type="Pfam" id="PF00067">
    <property type="entry name" value="p450"/>
    <property type="match status" value="1"/>
</dbReference>
<dbReference type="SUPFAM" id="SSF48264">
    <property type="entry name" value="Cytochrome P450"/>
    <property type="match status" value="1"/>
</dbReference>
<dbReference type="GO" id="GO:0020037">
    <property type="term" value="F:heme binding"/>
    <property type="evidence" value="ECO:0007669"/>
    <property type="project" value="InterPro"/>
</dbReference>
<evidence type="ECO:0000256" key="9">
    <source>
        <dbReference type="RuleBase" id="RU000461"/>
    </source>
</evidence>
<dbReference type="Proteomes" id="UP000075883">
    <property type="component" value="Unassembled WGS sequence"/>
</dbReference>
<sequence length="522" mass="60251">MIVSKAPLWNQWLRSSIVPCTVASKRLLSAQAAVEHVDPEWATAKPYKDIPTPSLMEFMRAFGKDGRYANLDLVELHSRMWQDYGDIVRFRGMFGRNDIIMTYSPPDIEKVFRNEGQWPIRRGFDSFAYYRQKVRPDVFAETGGLVTEHGEKWQKVRTIVNPVMMQPKTIKLYIEQVDEIAREFMTLVAGMRDSKNELPKDFDQWLNRWALETMGVLALDTRLGVLESNQSQEAKQIIGLVRDIFELTYHLDVEVSIWKYFSTPSYKKLMRVFDDLTNLSMAKIDEAKERLEKHPTNSANQSVLEKLLKINKHVAVIMSLDMLMAGIDTTSSGSIGILYCLAKNPEKQAKLREELRTILPKKDSPLTAENMHNLPYLRACIKEGLRMYQPVAGNMRAAGRDIVLQGYRIPKGTDIAMGTAVLQRSEKYFRRAAEFLPERWLSERPDDVPSAKDSNPFIFLPFGFGARSCIGKRLAMMEMEMITARLVRQFELRWNYDNLRFKPALINIPANPLQFELRDVDY</sequence>
<protein>
    <recommendedName>
        <fullName evidence="12">Cytochrome P450</fullName>
    </recommendedName>
</protein>
<dbReference type="GO" id="GO:0005506">
    <property type="term" value="F:iron ion binding"/>
    <property type="evidence" value="ECO:0007669"/>
    <property type="project" value="InterPro"/>
</dbReference>
<comment type="similarity">
    <text evidence="2 9">Belongs to the cytochrome P450 family.</text>
</comment>
<dbReference type="PRINTS" id="PR00385">
    <property type="entry name" value="P450"/>
</dbReference>
<evidence type="ECO:0000256" key="5">
    <source>
        <dbReference type="ARBA" id="ARBA00023002"/>
    </source>
</evidence>
<organism evidence="10 11">
    <name type="scientific">Anopheles culicifacies</name>
    <dbReference type="NCBI Taxonomy" id="139723"/>
    <lineage>
        <taxon>Eukaryota</taxon>
        <taxon>Metazoa</taxon>
        <taxon>Ecdysozoa</taxon>
        <taxon>Arthropoda</taxon>
        <taxon>Hexapoda</taxon>
        <taxon>Insecta</taxon>
        <taxon>Pterygota</taxon>
        <taxon>Neoptera</taxon>
        <taxon>Endopterygota</taxon>
        <taxon>Diptera</taxon>
        <taxon>Nematocera</taxon>
        <taxon>Culicoidea</taxon>
        <taxon>Culicidae</taxon>
        <taxon>Anophelinae</taxon>
        <taxon>Anopheles</taxon>
        <taxon>culicifacies species complex</taxon>
    </lineage>
</organism>
<name>A0A182MHV7_9DIPT</name>
<proteinExistence type="inferred from homology"/>
<evidence type="ECO:0000256" key="4">
    <source>
        <dbReference type="ARBA" id="ARBA00022723"/>
    </source>
</evidence>
<dbReference type="PRINTS" id="PR00463">
    <property type="entry name" value="EP450I"/>
</dbReference>
<dbReference type="InterPro" id="IPR017972">
    <property type="entry name" value="Cyt_P450_CS"/>
</dbReference>
<keyword evidence="5 9" id="KW-0560">Oxidoreductase</keyword>
<evidence type="ECO:0000256" key="8">
    <source>
        <dbReference type="PIRSR" id="PIRSR602401-1"/>
    </source>
</evidence>
<evidence type="ECO:0008006" key="12">
    <source>
        <dbReference type="Google" id="ProtNLM"/>
    </source>
</evidence>
<dbReference type="Gene3D" id="1.10.630.10">
    <property type="entry name" value="Cytochrome P450"/>
    <property type="match status" value="1"/>
</dbReference>
<keyword evidence="11" id="KW-1185">Reference proteome</keyword>
<dbReference type="InterPro" id="IPR001128">
    <property type="entry name" value="Cyt_P450"/>
</dbReference>
<dbReference type="VEuPathDB" id="VectorBase:ACUA018667"/>